<dbReference type="EMBL" id="JADKMY010000003">
    <property type="protein sequence ID" value="MBF4554333.1"/>
    <property type="molecule type" value="Genomic_DNA"/>
</dbReference>
<keyword evidence="3" id="KW-1185">Reference proteome</keyword>
<feature type="transmembrane region" description="Helical" evidence="1">
    <location>
        <begin position="29"/>
        <end position="50"/>
    </location>
</feature>
<keyword evidence="1" id="KW-0472">Membrane</keyword>
<dbReference type="NCBIfam" id="TIGR02611">
    <property type="entry name" value="TIGR02611 family protein"/>
    <property type="match status" value="1"/>
</dbReference>
<reference evidence="2 3" key="1">
    <citation type="submission" date="2020-10" db="EMBL/GenBank/DDBJ databases">
        <title>Novel species in genus Corynebacterium.</title>
        <authorList>
            <person name="Zhang G."/>
        </authorList>
    </citation>
    <scope>NUCLEOTIDE SEQUENCE [LARGE SCALE GENOMIC DNA]</scope>
    <source>
        <strain evidence="2 3">DSM 45110</strain>
    </source>
</reference>
<feature type="transmembrane region" description="Helical" evidence="1">
    <location>
        <begin position="56"/>
        <end position="78"/>
    </location>
</feature>
<organism evidence="2 3">
    <name type="scientific">Corynebacterium suicordis DSM 45110</name>
    <dbReference type="NCBI Taxonomy" id="1121369"/>
    <lineage>
        <taxon>Bacteria</taxon>
        <taxon>Bacillati</taxon>
        <taxon>Actinomycetota</taxon>
        <taxon>Actinomycetes</taxon>
        <taxon>Mycobacteriales</taxon>
        <taxon>Corynebacteriaceae</taxon>
        <taxon>Corynebacterium</taxon>
    </lineage>
</organism>
<evidence type="ECO:0000256" key="1">
    <source>
        <dbReference type="SAM" id="Phobius"/>
    </source>
</evidence>
<feature type="transmembrane region" description="Helical" evidence="1">
    <location>
        <begin position="99"/>
        <end position="123"/>
    </location>
</feature>
<dbReference type="InterPro" id="IPR019099">
    <property type="entry name" value="Uncharacterised_PGPGW_TM"/>
</dbReference>
<keyword evidence="1" id="KW-1133">Transmembrane helix</keyword>
<sequence length="147" mass="17174">MSKMGEAVTRKVEQIHKHHAGLKQRKYGWLVRPLTLVAGWLVVLVGLVTIPFPGPGWFTVFVGVGILSLELEWPNTVLRWGIRQYDRFDEWWQPQSRGVKIIGVLLMLLVIWIVFVLIFWAMWSWGMLDWAKPTLQPWVDKLTEKLP</sequence>
<name>A0ABR9ZN73_9CORY</name>
<dbReference type="Proteomes" id="UP000635902">
    <property type="component" value="Unassembled WGS sequence"/>
</dbReference>
<keyword evidence="1" id="KW-0812">Transmembrane</keyword>
<dbReference type="RefSeq" id="WP_194557210.1">
    <property type="nucleotide sequence ID" value="NZ_JADKMY010000003.1"/>
</dbReference>
<comment type="caution">
    <text evidence="2">The sequence shown here is derived from an EMBL/GenBank/DDBJ whole genome shotgun (WGS) entry which is preliminary data.</text>
</comment>
<protein>
    <submittedName>
        <fullName evidence="2">TIGR02611 family protein</fullName>
    </submittedName>
</protein>
<accession>A0ABR9ZN73</accession>
<dbReference type="InterPro" id="IPR013434">
    <property type="entry name" value="CHP02611"/>
</dbReference>
<dbReference type="Pfam" id="PF09656">
    <property type="entry name" value="PGPGW"/>
    <property type="match status" value="1"/>
</dbReference>
<proteinExistence type="predicted"/>
<gene>
    <name evidence="2" type="ORF">IRY30_09650</name>
</gene>
<evidence type="ECO:0000313" key="3">
    <source>
        <dbReference type="Proteomes" id="UP000635902"/>
    </source>
</evidence>
<evidence type="ECO:0000313" key="2">
    <source>
        <dbReference type="EMBL" id="MBF4554333.1"/>
    </source>
</evidence>